<accession>A0A9J7KJ44</accession>
<evidence type="ECO:0000256" key="2">
    <source>
        <dbReference type="ARBA" id="ARBA00022448"/>
    </source>
</evidence>
<dbReference type="Pfam" id="PF12816">
    <property type="entry name" value="TPR_Vps8"/>
    <property type="match status" value="1"/>
</dbReference>
<evidence type="ECO:0000259" key="11">
    <source>
        <dbReference type="PROSITE" id="PS50089"/>
    </source>
</evidence>
<dbReference type="InterPro" id="IPR045111">
    <property type="entry name" value="Vps41/Vps8"/>
</dbReference>
<feature type="region of interest" description="Disordered" evidence="10">
    <location>
        <begin position="1"/>
        <end position="25"/>
    </location>
</feature>
<dbReference type="CDD" id="cd16687">
    <property type="entry name" value="RING-H2_Vps8"/>
    <property type="match status" value="1"/>
</dbReference>
<evidence type="ECO:0000256" key="10">
    <source>
        <dbReference type="SAM" id="MobiDB-lite"/>
    </source>
</evidence>
<dbReference type="Pfam" id="PF25066">
    <property type="entry name" value="TPR_VPS8_2"/>
    <property type="match status" value="1"/>
</dbReference>
<dbReference type="InterPro" id="IPR000547">
    <property type="entry name" value="Clathrin_H-chain/VPS_repeat"/>
</dbReference>
<dbReference type="GO" id="GO:0008270">
    <property type="term" value="F:zinc ion binding"/>
    <property type="evidence" value="ECO:0007669"/>
    <property type="project" value="UniProtKB-KW"/>
</dbReference>
<dbReference type="InterPro" id="IPR016024">
    <property type="entry name" value="ARM-type_fold"/>
</dbReference>
<keyword evidence="6" id="KW-0653">Protein transport</keyword>
<evidence type="ECO:0000256" key="3">
    <source>
        <dbReference type="ARBA" id="ARBA00022723"/>
    </source>
</evidence>
<dbReference type="GO" id="GO:0005770">
    <property type="term" value="C:late endosome"/>
    <property type="evidence" value="ECO:0000318"/>
    <property type="project" value="GO_Central"/>
</dbReference>
<dbReference type="GO" id="GO:0034058">
    <property type="term" value="P:endosomal vesicle fusion"/>
    <property type="evidence" value="ECO:0000318"/>
    <property type="project" value="GO_Central"/>
</dbReference>
<dbReference type="Pfam" id="PF23412">
    <property type="entry name" value="zf_RING_Vps8"/>
    <property type="match status" value="1"/>
</dbReference>
<proteinExistence type="inferred from homology"/>
<name>A0A9J7KJ44_BRAFL</name>
<dbReference type="Pfam" id="PF23556">
    <property type="entry name" value="TPR_Vps41"/>
    <property type="match status" value="1"/>
</dbReference>
<dbReference type="InterPro" id="IPR015943">
    <property type="entry name" value="WD40/YVTN_repeat-like_dom_sf"/>
</dbReference>
<dbReference type="GO" id="GO:0030897">
    <property type="term" value="C:HOPS complex"/>
    <property type="evidence" value="ECO:0000318"/>
    <property type="project" value="GO_Central"/>
</dbReference>
<dbReference type="OrthoDB" id="289913at2759"/>
<keyword evidence="3" id="KW-0479">Metal-binding</keyword>
<reference evidence="12" key="1">
    <citation type="journal article" date="2020" name="Nat. Ecol. Evol.">
        <title>Deeply conserved synteny resolves early events in vertebrate evolution.</title>
        <authorList>
            <person name="Simakov O."/>
            <person name="Marletaz F."/>
            <person name="Yue J.X."/>
            <person name="O'Connell B."/>
            <person name="Jenkins J."/>
            <person name="Brandt A."/>
            <person name="Calef R."/>
            <person name="Tung C.H."/>
            <person name="Huang T.K."/>
            <person name="Schmutz J."/>
            <person name="Satoh N."/>
            <person name="Yu J.K."/>
            <person name="Putnam N.H."/>
            <person name="Green R.E."/>
            <person name="Rokhsar D.S."/>
        </authorList>
    </citation>
    <scope>NUCLEOTIDE SEQUENCE [LARGE SCALE GENOMIC DNA]</scope>
    <source>
        <strain evidence="12">S238N-H82</strain>
    </source>
</reference>
<evidence type="ECO:0000256" key="5">
    <source>
        <dbReference type="ARBA" id="ARBA00022833"/>
    </source>
</evidence>
<dbReference type="InterPro" id="IPR001841">
    <property type="entry name" value="Znf_RING"/>
</dbReference>
<evidence type="ECO:0000256" key="6">
    <source>
        <dbReference type="ARBA" id="ARBA00022927"/>
    </source>
</evidence>
<keyword evidence="12" id="KW-1185">Reference proteome</keyword>
<dbReference type="OMA" id="NQLFFHQ"/>
<dbReference type="PROSITE" id="PS50236">
    <property type="entry name" value="CHCR"/>
    <property type="match status" value="1"/>
</dbReference>
<keyword evidence="8" id="KW-0853">WD repeat</keyword>
<evidence type="ECO:0000313" key="12">
    <source>
        <dbReference type="Proteomes" id="UP000001554"/>
    </source>
</evidence>
<dbReference type="GO" id="GO:0006623">
    <property type="term" value="P:protein targeting to vacuole"/>
    <property type="evidence" value="ECO:0000318"/>
    <property type="project" value="GO_Central"/>
</dbReference>
<evidence type="ECO:0000313" key="13">
    <source>
        <dbReference type="RefSeq" id="XP_035661853.1"/>
    </source>
</evidence>
<dbReference type="InterPro" id="IPR059070">
    <property type="entry name" value="TPR_VPS8_2"/>
</dbReference>
<dbReference type="InterPro" id="IPR025941">
    <property type="entry name" value="Vps8_central_dom"/>
</dbReference>
<dbReference type="SUPFAM" id="SSF50978">
    <property type="entry name" value="WD40 repeat-like"/>
    <property type="match status" value="1"/>
</dbReference>
<dbReference type="KEGG" id="bfo:118406097"/>
<dbReference type="GO" id="GO:0005769">
    <property type="term" value="C:early endosome"/>
    <property type="evidence" value="ECO:0000318"/>
    <property type="project" value="GO_Central"/>
</dbReference>
<dbReference type="RefSeq" id="XP_035661853.1">
    <property type="nucleotide sequence ID" value="XM_035805960.1"/>
</dbReference>
<dbReference type="PANTHER" id="PTHR12616:SF8">
    <property type="entry name" value="VACUOLAR PROTEIN SORTING-ASSOCIATED PROTEIN 8 HOMOLOG"/>
    <property type="match status" value="1"/>
</dbReference>
<dbReference type="Pfam" id="PF23410">
    <property type="entry name" value="Beta-prop_VPS8"/>
    <property type="match status" value="1"/>
</dbReference>
<dbReference type="Gene3D" id="2.130.10.10">
    <property type="entry name" value="YVTN repeat-like/Quinoprotein amine dehydrogenase"/>
    <property type="match status" value="1"/>
</dbReference>
<feature type="repeat" description="WD" evidence="8">
    <location>
        <begin position="161"/>
        <end position="202"/>
    </location>
</feature>
<keyword evidence="5" id="KW-0862">Zinc</keyword>
<dbReference type="SUPFAM" id="SSF48371">
    <property type="entry name" value="ARM repeat"/>
    <property type="match status" value="1"/>
</dbReference>
<protein>
    <submittedName>
        <fullName evidence="13">Vacuolar protein sorting-associated protein 8 homolog isoform X1</fullName>
    </submittedName>
</protein>
<dbReference type="Proteomes" id="UP000001554">
    <property type="component" value="Chromosome 18"/>
</dbReference>
<evidence type="ECO:0000256" key="7">
    <source>
        <dbReference type="PROSITE-ProRule" id="PRU00175"/>
    </source>
</evidence>
<keyword evidence="2" id="KW-0813">Transport</keyword>
<gene>
    <name evidence="13" type="primary">LOC118406097</name>
</gene>
<feature type="repeat" description="CHCR" evidence="9">
    <location>
        <begin position="985"/>
        <end position="1137"/>
    </location>
</feature>
<sequence length="1432" mass="160260">MAEGKQGEAQGLSEGLGLDEMEQLDDSEFDLPEVVAPPSLESILNEPDDDSFNLDEQNLDIFQDASGETSSLVSLESLASDKPLAPKKKAHVQYASHGSILRHVVLKGVSAQVMSAADRVDAGMPTAMAVSHLVAIGSSHGLILVFDPKQVLKWCLGSTAVGAQYGAVSALSINHDCTRLLSGFAKGQITMWDLTTGKLLRTITDAHPPGTAVLHIKFTDDPTLAVCCDSGGSVFELSFKRLMGMRTCESRCLFSGARGEVTAIEPLLATESVQDHPMKEVSLLAMASLSKMLIVSLKPHLKVLFAHPLKGEPTTLPVLAWQFVMIQITDTTRIVDPVLAFGRGNKLFFFQVSYQEDEIKFSALQKMELQYVIIAVTWVNSRTLVLVDAYEKVHVLDVRTEEELEVIDISDVQLVYASSFFKSLATGGNVSKALALAGERACYNSVVSFSNQLLFLGTKSIHVMTIRTWMERIDLLVKQNKYIEALSMAESFYLGRARAVVGLHGGLDRRTQIIADKMLDLLLTYVDVSMTTQCPASGKIEVLVQHYQTVVPVCVDYCLLLGKRNPTLMKDILFGGIYDRFCQDPIARGVFLECLEPYILNDNLRSVTPQVMKDFMEHYQHKGLLQNIEACIVHMDVANLDVHQVVVMCWLHGLYDALIYIYNKGMQDYITPLEELLRVLQSAIKSNKQLTDDQTSLAARQKDRLFKLKLPKSKKQLIKLGNKLLVYISCCLAGRAYPLGDIPPNLVDTVKSEVFKCVTVLHTKDGTEGEQTYPYLRTLVQFDTREFLNVLALAFEEPEFNTEEGMRQRQRIVDILLQVMVESVGFTPTQVGCLFTFLARQMARHENSILVNRLLFEQVLEFLASPEDDSRHEERQQALLELLNAGGLQQVDEEKLLSLAENARFYRVCELLYEKRRDFDKILACYLRDAARRQQVFSFIHTVMTAYGYSNEERNAVHREAMTQLEDLVSINSKKTAQLVITDFAHSLTEIVSKLDPQPVVLYDFLQGLFDTKEQVMMKDPVSTEPSVTEKYIDLMCRYNPQGVMAFLKNNDTYRLEETLQICRKHKSLEATAYLLEKAGDVQGAFNIMLETLVSKVKVLNQVMLSDSANTPTQDSQTQVAVSSVQTNLLVIIQILQRNSGKMQEEEREGLWFPLMEVMLSPQRKHRDSLSQEQIQAYKDLTRHVLNSMMGYIALPSILQKIMQDPAYNTGKFGEIRELLLGMLDTYNYEQTLLKTTNSLLSHDLHWSLCNLKAAVNKGLVPRQEDCGVCGQHFSITEEQDSVIVFSCGHAYHTSCLQSVGCCHMIEGTPHWSCSLCNVARREAKTGRGRTLSWSSATAASKQVEPLPSGAVSQPRSHGDALLSPQQELSYSQLQKSFKGPSRLAILAELKRAAKYEDSGKPQDQKKIFSSSSSILQNENFQLKVAAPPVIE</sequence>
<dbReference type="InterPro" id="IPR036322">
    <property type="entry name" value="WD40_repeat_dom_sf"/>
</dbReference>
<dbReference type="GO" id="GO:0033263">
    <property type="term" value="C:CORVET complex"/>
    <property type="evidence" value="ECO:0000318"/>
    <property type="project" value="GO_Central"/>
</dbReference>
<evidence type="ECO:0000256" key="8">
    <source>
        <dbReference type="PROSITE-ProRule" id="PRU00221"/>
    </source>
</evidence>
<dbReference type="PANTHER" id="PTHR12616">
    <property type="entry name" value="VACUOLAR PROTEIN SORTING VPS41"/>
    <property type="match status" value="1"/>
</dbReference>
<reference evidence="13" key="2">
    <citation type="submission" date="2025-08" db="UniProtKB">
        <authorList>
            <consortium name="RefSeq"/>
        </authorList>
    </citation>
    <scope>IDENTIFICATION</scope>
    <source>
        <strain evidence="13">S238N-H82</strain>
        <tissue evidence="13">Testes</tissue>
    </source>
</reference>
<dbReference type="PROSITE" id="PS50082">
    <property type="entry name" value="WD_REPEATS_2"/>
    <property type="match status" value="1"/>
</dbReference>
<evidence type="ECO:0000256" key="9">
    <source>
        <dbReference type="PROSITE-ProRule" id="PRU01006"/>
    </source>
</evidence>
<evidence type="ECO:0000256" key="4">
    <source>
        <dbReference type="ARBA" id="ARBA00022771"/>
    </source>
</evidence>
<feature type="domain" description="RING-type" evidence="11">
    <location>
        <begin position="1267"/>
        <end position="1318"/>
    </location>
</feature>
<evidence type="ECO:0000256" key="1">
    <source>
        <dbReference type="ARBA" id="ARBA00009422"/>
    </source>
</evidence>
<comment type="similarity">
    <text evidence="1">Belongs to the VPS8 family.</text>
</comment>
<dbReference type="PROSITE" id="PS50089">
    <property type="entry name" value="ZF_RING_2"/>
    <property type="match status" value="1"/>
</dbReference>
<dbReference type="InterPro" id="IPR001680">
    <property type="entry name" value="WD40_rpt"/>
</dbReference>
<organism evidence="12 13">
    <name type="scientific">Branchiostoma floridae</name>
    <name type="common">Florida lancelet</name>
    <name type="synonym">Amphioxus</name>
    <dbReference type="NCBI Taxonomy" id="7739"/>
    <lineage>
        <taxon>Eukaryota</taxon>
        <taxon>Metazoa</taxon>
        <taxon>Chordata</taxon>
        <taxon>Cephalochordata</taxon>
        <taxon>Leptocardii</taxon>
        <taxon>Amphioxiformes</taxon>
        <taxon>Branchiostomatidae</taxon>
        <taxon>Branchiostoma</taxon>
    </lineage>
</organism>
<keyword evidence="4 7" id="KW-0863">Zinc-finger</keyword>
<dbReference type="InterPro" id="IPR056939">
    <property type="entry name" value="Znf_RING_Vps8"/>
</dbReference>
<dbReference type="GeneID" id="118406097"/>
<dbReference type="SUPFAM" id="SSF57850">
    <property type="entry name" value="RING/U-box"/>
    <property type="match status" value="1"/>
</dbReference>